<feature type="domain" description="TonB C-terminal" evidence="2">
    <location>
        <begin position="80"/>
        <end position="184"/>
    </location>
</feature>
<dbReference type="OrthoDB" id="826933at2"/>
<dbReference type="PROSITE" id="PS52015">
    <property type="entry name" value="TONB_CTD"/>
    <property type="match status" value="1"/>
</dbReference>
<proteinExistence type="predicted"/>
<dbReference type="Proteomes" id="UP000233387">
    <property type="component" value="Unassembled WGS sequence"/>
</dbReference>
<comment type="caution">
    <text evidence="3">The sequence shown here is derived from an EMBL/GenBank/DDBJ whole genome shotgun (WGS) entry which is preliminary data.</text>
</comment>
<keyword evidence="1" id="KW-0732">Signal</keyword>
<keyword evidence="4" id="KW-1185">Reference proteome</keyword>
<dbReference type="AlphaFoldDB" id="A0A2N3IE13"/>
<protein>
    <submittedName>
        <fullName evidence="3">Gram-negative bacterial tonB protein</fullName>
    </submittedName>
</protein>
<organism evidence="3 4">
    <name type="scientific">Raineya orbicola</name>
    <dbReference type="NCBI Taxonomy" id="2016530"/>
    <lineage>
        <taxon>Bacteria</taxon>
        <taxon>Pseudomonadati</taxon>
        <taxon>Bacteroidota</taxon>
        <taxon>Cytophagia</taxon>
        <taxon>Cytophagales</taxon>
        <taxon>Raineyaceae</taxon>
        <taxon>Raineya</taxon>
    </lineage>
</organism>
<name>A0A2N3IE13_9BACT</name>
<dbReference type="Gene3D" id="3.30.1150.10">
    <property type="match status" value="1"/>
</dbReference>
<evidence type="ECO:0000313" key="4">
    <source>
        <dbReference type="Proteomes" id="UP000233387"/>
    </source>
</evidence>
<dbReference type="RefSeq" id="WP_101358928.1">
    <property type="nucleotide sequence ID" value="NZ_NKXO01000024.1"/>
</dbReference>
<dbReference type="EMBL" id="NKXO01000024">
    <property type="protein sequence ID" value="PKQ68594.1"/>
    <property type="molecule type" value="Genomic_DNA"/>
</dbReference>
<sequence length="184" mass="20925">MRKSVLFCLFLLCFLFWDKTFAQDSTGVEKPIDSLKIATPTDSTQVVDSTQLADSTQQMSESGEEKKGKFYLVKKAYFKEGDSTFVRKVKERLAYPEEARKRKFSATLVVKFVISKEATISDIQIVEGFPEGIEADFRQLIEDKIKSAIQEVSQGGWEPATNNLEQKVAMRKTVPITFSPYKKE</sequence>
<evidence type="ECO:0000313" key="3">
    <source>
        <dbReference type="EMBL" id="PKQ68594.1"/>
    </source>
</evidence>
<evidence type="ECO:0000256" key="1">
    <source>
        <dbReference type="SAM" id="SignalP"/>
    </source>
</evidence>
<evidence type="ECO:0000259" key="2">
    <source>
        <dbReference type="PROSITE" id="PS52015"/>
    </source>
</evidence>
<dbReference type="GO" id="GO:0055085">
    <property type="term" value="P:transmembrane transport"/>
    <property type="evidence" value="ECO:0007669"/>
    <property type="project" value="InterPro"/>
</dbReference>
<feature type="signal peptide" evidence="1">
    <location>
        <begin position="1"/>
        <end position="22"/>
    </location>
</feature>
<dbReference type="InterPro" id="IPR037682">
    <property type="entry name" value="TonB_C"/>
</dbReference>
<reference evidence="3 4" key="1">
    <citation type="submission" date="2017-06" db="EMBL/GenBank/DDBJ databases">
        <title>Raineya orbicola gen. nov., sp. nov. a slightly thermophilic bacterium of the phylum Bacteroidetes and the description of Raineyaceae fam. nov.</title>
        <authorList>
            <person name="Albuquerque L."/>
            <person name="Polonia A.R.M."/>
            <person name="Barroso C."/>
            <person name="Froufe H.J.C."/>
            <person name="Lage O."/>
            <person name="Lobo-Da-Cunha A."/>
            <person name="Egas C."/>
            <person name="Da Costa M.S."/>
        </authorList>
    </citation>
    <scope>NUCLEOTIDE SEQUENCE [LARGE SCALE GENOMIC DNA]</scope>
    <source>
        <strain evidence="3 4">SPSPC-11</strain>
    </source>
</reference>
<gene>
    <name evidence="3" type="ORF">Rain11_1661</name>
</gene>
<accession>A0A2N3IE13</accession>
<dbReference type="SUPFAM" id="SSF74653">
    <property type="entry name" value="TolA/TonB C-terminal domain"/>
    <property type="match status" value="1"/>
</dbReference>
<dbReference type="Pfam" id="PF03544">
    <property type="entry name" value="TonB_C"/>
    <property type="match status" value="1"/>
</dbReference>
<feature type="chain" id="PRO_5014813959" evidence="1">
    <location>
        <begin position="23"/>
        <end position="184"/>
    </location>
</feature>